<dbReference type="AlphaFoldDB" id="A0A7D6Z9L1"/>
<dbReference type="InterPro" id="IPR036144">
    <property type="entry name" value="RibA-like_sf"/>
</dbReference>
<dbReference type="GO" id="GO:0008686">
    <property type="term" value="F:3,4-dihydroxy-2-butanone-4-phosphate synthase activity"/>
    <property type="evidence" value="ECO:0007669"/>
    <property type="project" value="TreeGrafter"/>
</dbReference>
<comment type="pathway">
    <text evidence="1">Cofactor biosynthesis; riboflavin biosynthesis.</text>
</comment>
<dbReference type="Proteomes" id="UP000515512">
    <property type="component" value="Chromosome"/>
</dbReference>
<evidence type="ECO:0000256" key="4">
    <source>
        <dbReference type="SAM" id="Phobius"/>
    </source>
</evidence>
<evidence type="ECO:0000313" key="7">
    <source>
        <dbReference type="Proteomes" id="UP000515512"/>
    </source>
</evidence>
<organism evidence="6 7">
    <name type="scientific">Nocardia huaxiensis</name>
    <dbReference type="NCBI Taxonomy" id="2755382"/>
    <lineage>
        <taxon>Bacteria</taxon>
        <taxon>Bacillati</taxon>
        <taxon>Actinomycetota</taxon>
        <taxon>Actinomycetes</taxon>
        <taxon>Mycobacteriales</taxon>
        <taxon>Nocardiaceae</taxon>
        <taxon>Nocardia</taxon>
    </lineage>
</organism>
<dbReference type="SUPFAM" id="SSF142695">
    <property type="entry name" value="RibA-like"/>
    <property type="match status" value="1"/>
</dbReference>
<dbReference type="Pfam" id="PF00925">
    <property type="entry name" value="GTP_cyclohydro2"/>
    <property type="match status" value="1"/>
</dbReference>
<evidence type="ECO:0000313" key="6">
    <source>
        <dbReference type="EMBL" id="QLY28378.1"/>
    </source>
</evidence>
<keyword evidence="4" id="KW-1133">Transmembrane helix</keyword>
<evidence type="ECO:0000256" key="3">
    <source>
        <dbReference type="ARBA" id="ARBA00022723"/>
    </source>
</evidence>
<keyword evidence="7" id="KW-1185">Reference proteome</keyword>
<accession>A0A7D6Z9L1</accession>
<dbReference type="InterPro" id="IPR032677">
    <property type="entry name" value="GTP_cyclohydro_II"/>
</dbReference>
<evidence type="ECO:0000256" key="1">
    <source>
        <dbReference type="ARBA" id="ARBA00005104"/>
    </source>
</evidence>
<feature type="transmembrane region" description="Helical" evidence="4">
    <location>
        <begin position="254"/>
        <end position="272"/>
    </location>
</feature>
<dbReference type="PANTHER" id="PTHR21327:SF18">
    <property type="entry name" value="3,4-DIHYDROXY-2-BUTANONE 4-PHOSPHATE SYNTHASE"/>
    <property type="match status" value="1"/>
</dbReference>
<keyword evidence="4" id="KW-0812">Transmembrane</keyword>
<evidence type="ECO:0000256" key="2">
    <source>
        <dbReference type="ARBA" id="ARBA00022619"/>
    </source>
</evidence>
<dbReference type="EMBL" id="CP059399">
    <property type="protein sequence ID" value="QLY28378.1"/>
    <property type="molecule type" value="Genomic_DNA"/>
</dbReference>
<keyword evidence="2" id="KW-0686">Riboflavin biosynthesis</keyword>
<dbReference type="GO" id="GO:0046872">
    <property type="term" value="F:metal ion binding"/>
    <property type="evidence" value="ECO:0007669"/>
    <property type="project" value="UniProtKB-KW"/>
</dbReference>
<dbReference type="PANTHER" id="PTHR21327">
    <property type="entry name" value="GTP CYCLOHYDROLASE II-RELATED"/>
    <property type="match status" value="1"/>
</dbReference>
<dbReference type="UniPathway" id="UPA00275"/>
<keyword evidence="3" id="KW-0479">Metal-binding</keyword>
<reference evidence="6 7" key="1">
    <citation type="submission" date="2020-07" db="EMBL/GenBank/DDBJ databases">
        <authorList>
            <person name="Zhuang K."/>
            <person name="Ran Y."/>
        </authorList>
    </citation>
    <scope>NUCLEOTIDE SEQUENCE [LARGE SCALE GENOMIC DNA]</scope>
    <source>
        <strain evidence="6 7">WCH-YHL-001</strain>
    </source>
</reference>
<dbReference type="KEGG" id="nhu:H0264_23735"/>
<dbReference type="GO" id="GO:0005829">
    <property type="term" value="C:cytosol"/>
    <property type="evidence" value="ECO:0007669"/>
    <property type="project" value="TreeGrafter"/>
</dbReference>
<sequence length="292" mass="33005">MSRAPRPAQKEGADTPRRLDDTFDWVELERTRHSLTRLRHKIDMRCVPLPDNSGHVVIFGDAEFRRHPFVRIHSRCLYGDVLGSDDCDCGPELQRSIATMRASGAGILVYLEQEGRGAGLIVKAEGLRLTQQNTALDTFSAYEQLGHEHDARCYETVGPFLKDRLGLRSIRLLTNNPAKIEAISASGLAVEPIALPTRPRSAMAFEYLEAKRLRRNHTLPSPRRWTLESLVRWSMSAACVGVGTLAYTNAHPGLFALSMILLFFALMVHDSIRFPVVIYTHWLLRHIHPYEL</sequence>
<dbReference type="Gene3D" id="3.40.50.10990">
    <property type="entry name" value="GTP cyclohydrolase II"/>
    <property type="match status" value="1"/>
</dbReference>
<dbReference type="RefSeq" id="WP_181579586.1">
    <property type="nucleotide sequence ID" value="NZ_CP059399.1"/>
</dbReference>
<proteinExistence type="predicted"/>
<dbReference type="GO" id="GO:0009231">
    <property type="term" value="P:riboflavin biosynthetic process"/>
    <property type="evidence" value="ECO:0007669"/>
    <property type="project" value="UniProtKB-UniPathway"/>
</dbReference>
<evidence type="ECO:0000259" key="5">
    <source>
        <dbReference type="Pfam" id="PF00925"/>
    </source>
</evidence>
<name>A0A7D6Z9L1_9NOCA</name>
<protein>
    <recommendedName>
        <fullName evidence="5">GTP cyclohydrolase II domain-containing protein</fullName>
    </recommendedName>
</protein>
<gene>
    <name evidence="6" type="ORF">H0264_23735</name>
</gene>
<feature type="domain" description="GTP cyclohydrolase II" evidence="5">
    <location>
        <begin position="55"/>
        <end position="190"/>
    </location>
</feature>
<keyword evidence="4" id="KW-0472">Membrane</keyword>